<evidence type="ECO:0000313" key="3">
    <source>
        <dbReference type="EMBL" id="EQK98051.1"/>
    </source>
</evidence>
<name>T5A8G8_OPHSC</name>
<keyword evidence="2" id="KW-0732">Signal</keyword>
<evidence type="ECO:0000256" key="2">
    <source>
        <dbReference type="SAM" id="SignalP"/>
    </source>
</evidence>
<keyword evidence="1" id="KW-0378">Hydrolase</keyword>
<dbReference type="Proteomes" id="UP000019374">
    <property type="component" value="Unassembled WGS sequence"/>
</dbReference>
<dbReference type="GO" id="GO:0016042">
    <property type="term" value="P:lipid catabolic process"/>
    <property type="evidence" value="ECO:0007669"/>
    <property type="project" value="InterPro"/>
</dbReference>
<dbReference type="Pfam" id="PF03583">
    <property type="entry name" value="LIP"/>
    <property type="match status" value="1"/>
</dbReference>
<dbReference type="InterPro" id="IPR029058">
    <property type="entry name" value="AB_hydrolase_fold"/>
</dbReference>
<reference evidence="3 4" key="1">
    <citation type="journal article" date="2013" name="Chin. Sci. Bull.">
        <title>Genome survey uncovers the secrets of sex and lifestyle in caterpillar fungus.</title>
        <authorList>
            <person name="Hu X."/>
            <person name="Zhang Y."/>
            <person name="Xiao G."/>
            <person name="Zheng P."/>
            <person name="Xia Y."/>
            <person name="Zhang X."/>
            <person name="St Leger R.J."/>
            <person name="Liu X."/>
            <person name="Wang C."/>
        </authorList>
    </citation>
    <scope>NUCLEOTIDE SEQUENCE [LARGE SCALE GENOMIC DNA]</scope>
    <source>
        <strain evidence="4">Co18 / CGMCC 3.14243</strain>
        <tissue evidence="3">Fruit-body</tissue>
    </source>
</reference>
<dbReference type="Gene3D" id="1.10.260.130">
    <property type="match status" value="1"/>
</dbReference>
<dbReference type="EMBL" id="KE655702">
    <property type="protein sequence ID" value="EQK98051.1"/>
    <property type="molecule type" value="Genomic_DNA"/>
</dbReference>
<dbReference type="InterPro" id="IPR005152">
    <property type="entry name" value="Lipase_secreted"/>
</dbReference>
<dbReference type="AlphaFoldDB" id="T5A8G8"/>
<organism evidence="3 4">
    <name type="scientific">Ophiocordyceps sinensis (strain Co18 / CGMCC 3.14243)</name>
    <name type="common">Yarsagumba caterpillar fungus</name>
    <name type="synonym">Hirsutella sinensis</name>
    <dbReference type="NCBI Taxonomy" id="911162"/>
    <lineage>
        <taxon>Eukaryota</taxon>
        <taxon>Fungi</taxon>
        <taxon>Dikarya</taxon>
        <taxon>Ascomycota</taxon>
        <taxon>Pezizomycotina</taxon>
        <taxon>Sordariomycetes</taxon>
        <taxon>Hypocreomycetidae</taxon>
        <taxon>Hypocreales</taxon>
        <taxon>Ophiocordycipitaceae</taxon>
        <taxon>Ophiocordyceps</taxon>
    </lineage>
</organism>
<dbReference type="HOGENOM" id="CLU_029538_5_0_1"/>
<dbReference type="SUPFAM" id="SSF53474">
    <property type="entry name" value="alpha/beta-Hydrolases"/>
    <property type="match status" value="1"/>
</dbReference>
<dbReference type="Gene3D" id="3.40.50.1820">
    <property type="entry name" value="alpha/beta hydrolase"/>
    <property type="match status" value="1"/>
</dbReference>
<gene>
    <name evidence="3" type="ORF">OCS_06237</name>
</gene>
<evidence type="ECO:0000313" key="4">
    <source>
        <dbReference type="Proteomes" id="UP000019374"/>
    </source>
</evidence>
<protein>
    <submittedName>
        <fullName evidence="3">Secretory lipase family protein</fullName>
    </submittedName>
</protein>
<feature type="chain" id="PRO_5004596642" evidence="2">
    <location>
        <begin position="22"/>
        <end position="487"/>
    </location>
</feature>
<dbReference type="PANTHER" id="PTHR34853:SF5">
    <property type="entry name" value="LIP-DOMAIN-CONTAINING PROTEIN-RELATED"/>
    <property type="match status" value="1"/>
</dbReference>
<evidence type="ECO:0000256" key="1">
    <source>
        <dbReference type="ARBA" id="ARBA00022801"/>
    </source>
</evidence>
<dbReference type="eggNOG" id="ENOG502SI7U">
    <property type="taxonomic scope" value="Eukaryota"/>
</dbReference>
<dbReference type="GO" id="GO:0004806">
    <property type="term" value="F:triacylglycerol lipase activity"/>
    <property type="evidence" value="ECO:0007669"/>
    <property type="project" value="InterPro"/>
</dbReference>
<proteinExistence type="predicted"/>
<sequence>MVAFGLRLVASLAVAGAVAHAAPQLAGIAGAVTHAAAPPEAVLGDAAPLLRTAASLPVVDMVNLASLRPPSEDPFYTVPDDVEEAAPGTILRHRAPPNAIAGFGILPVRLQASHQILYRTTDSLGDATATVLTVLIPYNADLGKVLSYQVAEDAATIDCAPSYAFQFGHATGPDHGTIVTEAELLLVEAALEQGWVVIVPDFLGPKGAFLANELAGQATLDGVRAAINSASFTGIRKKPTVTMWGYSGGSLATLWAAELQPTYAPELSIAGAAVGGTVPNIATTVKMVNKKESAGLIPAGILGLANQYPELDRLLDQHVLPQHRAGFYKPRSQCLMANLNQFANKDVTGMLDDPSLIFTHPLAVSVINRNRLGSSTPRMPIFVYKSTADEVSPVSETDALVRQYCAAGATVEYQRDAESDHGSLAVLAAPKALSWLRETMNDRRRKGCVTRTVTSSLLDPAALEFLPKILIDALLILLGKRVGPIFG</sequence>
<dbReference type="PANTHER" id="PTHR34853">
    <property type="match status" value="1"/>
</dbReference>
<feature type="signal peptide" evidence="2">
    <location>
        <begin position="1"/>
        <end position="21"/>
    </location>
</feature>
<dbReference type="OrthoDB" id="2373480at2759"/>
<accession>T5A8G8</accession>